<sequence>MSPTRVILVEIIAMMLYLLKFLEYNSTFEFGCCTKFFNQPFPTMGLKFGKL</sequence>
<protein>
    <submittedName>
        <fullName evidence="1">Uncharacterized protein</fullName>
    </submittedName>
</protein>
<dbReference type="AlphaFoldDB" id="X1N8Y7"/>
<name>X1N8Y7_9ZZZZ</name>
<evidence type="ECO:0000313" key="1">
    <source>
        <dbReference type="EMBL" id="GAI40073.1"/>
    </source>
</evidence>
<reference evidence="1" key="1">
    <citation type="journal article" date="2014" name="Front. Microbiol.">
        <title>High frequency of phylogenetically diverse reductive dehalogenase-homologous genes in deep subseafloor sedimentary metagenomes.</title>
        <authorList>
            <person name="Kawai M."/>
            <person name="Futagami T."/>
            <person name="Toyoda A."/>
            <person name="Takaki Y."/>
            <person name="Nishi S."/>
            <person name="Hori S."/>
            <person name="Arai W."/>
            <person name="Tsubouchi T."/>
            <person name="Morono Y."/>
            <person name="Uchiyama I."/>
            <person name="Ito T."/>
            <person name="Fujiyama A."/>
            <person name="Inagaki F."/>
            <person name="Takami H."/>
        </authorList>
    </citation>
    <scope>NUCLEOTIDE SEQUENCE</scope>
    <source>
        <strain evidence="1">Expedition CK06-06</strain>
    </source>
</reference>
<proteinExistence type="predicted"/>
<organism evidence="1">
    <name type="scientific">marine sediment metagenome</name>
    <dbReference type="NCBI Taxonomy" id="412755"/>
    <lineage>
        <taxon>unclassified sequences</taxon>
        <taxon>metagenomes</taxon>
        <taxon>ecological metagenomes</taxon>
    </lineage>
</organism>
<accession>X1N8Y7</accession>
<gene>
    <name evidence="1" type="ORF">S06H3_48185</name>
</gene>
<dbReference type="EMBL" id="BARV01030328">
    <property type="protein sequence ID" value="GAI40073.1"/>
    <property type="molecule type" value="Genomic_DNA"/>
</dbReference>
<comment type="caution">
    <text evidence="1">The sequence shown here is derived from an EMBL/GenBank/DDBJ whole genome shotgun (WGS) entry which is preliminary data.</text>
</comment>